<dbReference type="GO" id="GO:0006654">
    <property type="term" value="P:phosphatidic acid biosynthetic process"/>
    <property type="evidence" value="ECO:0007669"/>
    <property type="project" value="TreeGrafter"/>
</dbReference>
<protein>
    <recommendedName>
        <fullName evidence="7">1-acyl-sn-glycerol-3-phosphate acyltransferase</fullName>
        <ecNumber evidence="7">2.3.1.51</ecNumber>
    </recommendedName>
</protein>
<dbReference type="PANTHER" id="PTHR10434">
    <property type="entry name" value="1-ACYL-SN-GLYCEROL-3-PHOSPHATE ACYLTRANSFERASE"/>
    <property type="match status" value="1"/>
</dbReference>
<dbReference type="SUPFAM" id="SSF69593">
    <property type="entry name" value="Glycerol-3-phosphate (1)-acyltransferase"/>
    <property type="match status" value="1"/>
</dbReference>
<keyword evidence="7" id="KW-0594">Phospholipid biosynthesis</keyword>
<evidence type="ECO:0000256" key="4">
    <source>
        <dbReference type="ARBA" id="ARBA00022679"/>
    </source>
</evidence>
<dbReference type="PATRIC" id="fig|679200.3.peg.1205"/>
<evidence type="ECO:0000256" key="7">
    <source>
        <dbReference type="RuleBase" id="RU361267"/>
    </source>
</evidence>
<dbReference type="GO" id="GO:0016020">
    <property type="term" value="C:membrane"/>
    <property type="evidence" value="ECO:0007669"/>
    <property type="project" value="InterPro"/>
</dbReference>
<comment type="similarity">
    <text evidence="2 7">Belongs to the 1-acyl-sn-glycerol-3-phosphate acyltransferase family.</text>
</comment>
<evidence type="ECO:0000259" key="9">
    <source>
        <dbReference type="SMART" id="SM00563"/>
    </source>
</evidence>
<dbReference type="CDD" id="cd07989">
    <property type="entry name" value="LPLAT_AGPAT-like"/>
    <property type="match status" value="1"/>
</dbReference>
<evidence type="ECO:0000256" key="5">
    <source>
        <dbReference type="ARBA" id="ARBA00023098"/>
    </source>
</evidence>
<keyword evidence="6 7" id="KW-0012">Acyltransferase</keyword>
<sequence>MYRNGAKYLPFAFAKHLIRVYINIINKRWIMIRLILVSSVLVVFFIISIPVMVFLLLLRFINKGLASDIAQFIISEVVKLILAATGSSIYVSGTQNIPKEGTVLFVSNHRSYFDIAMAYAYTHKRLGFIAKAELGNIPLLREWMFLLRCRFLDRTDMKKSVKTILAGIKNIKTGTSVWICPEGTRVRGETEFDMDEFKEGAFKIAEKGGCPIVPVAIKGTADIFEKHIPFVHPSSVIMEYGEPIYIDELDKEVQKKLGNYTRAKIAGMLSTMENRDFII</sequence>
<dbReference type="STRING" id="679200.HMPREF9333_01135"/>
<evidence type="ECO:0000256" key="1">
    <source>
        <dbReference type="ARBA" id="ARBA00005189"/>
    </source>
</evidence>
<comment type="catalytic activity">
    <reaction evidence="7">
        <text>a 1-acyl-sn-glycero-3-phosphate + an acyl-CoA = a 1,2-diacyl-sn-glycero-3-phosphate + CoA</text>
        <dbReference type="Rhea" id="RHEA:19709"/>
        <dbReference type="ChEBI" id="CHEBI:57287"/>
        <dbReference type="ChEBI" id="CHEBI:57970"/>
        <dbReference type="ChEBI" id="CHEBI:58342"/>
        <dbReference type="ChEBI" id="CHEBI:58608"/>
        <dbReference type="EC" id="2.3.1.51"/>
    </reaction>
</comment>
<accession>G5GHU5</accession>
<gene>
    <name evidence="10" type="ORF">HMPREF9333_01135</name>
</gene>
<organism evidence="10 11">
    <name type="scientific">Johnsonella ignava ATCC 51276</name>
    <dbReference type="NCBI Taxonomy" id="679200"/>
    <lineage>
        <taxon>Bacteria</taxon>
        <taxon>Bacillati</taxon>
        <taxon>Bacillota</taxon>
        <taxon>Clostridia</taxon>
        <taxon>Lachnospirales</taxon>
        <taxon>Lachnospiraceae</taxon>
        <taxon>Johnsonella</taxon>
    </lineage>
</organism>
<keyword evidence="8" id="KW-0472">Membrane</keyword>
<dbReference type="Proteomes" id="UP000003011">
    <property type="component" value="Unassembled WGS sequence"/>
</dbReference>
<feature type="domain" description="Phospholipid/glycerol acyltransferase" evidence="9">
    <location>
        <begin position="103"/>
        <end position="220"/>
    </location>
</feature>
<dbReference type="EC" id="2.3.1.51" evidence="7"/>
<keyword evidence="8" id="KW-0812">Transmembrane</keyword>
<comment type="caution">
    <text evidence="10">The sequence shown here is derived from an EMBL/GenBank/DDBJ whole genome shotgun (WGS) entry which is preliminary data.</text>
</comment>
<comment type="domain">
    <text evidence="7">The HXXXXD motif is essential for acyltransferase activity and may constitute the binding site for the phosphate moiety of the glycerol-3-phosphate.</text>
</comment>
<name>G5GHU5_9FIRM</name>
<dbReference type="HOGENOM" id="CLU_027938_6_1_9"/>
<dbReference type="eggNOG" id="COG0204">
    <property type="taxonomic scope" value="Bacteria"/>
</dbReference>
<dbReference type="SMART" id="SM00563">
    <property type="entry name" value="PlsC"/>
    <property type="match status" value="1"/>
</dbReference>
<keyword evidence="8" id="KW-1133">Transmembrane helix</keyword>
<reference evidence="10 11" key="1">
    <citation type="submission" date="2011-08" db="EMBL/GenBank/DDBJ databases">
        <title>The Genome Sequence of Johnsonella ignava ATCC 51276.</title>
        <authorList>
            <consortium name="The Broad Institute Genome Sequencing Platform"/>
            <person name="Earl A."/>
            <person name="Ward D."/>
            <person name="Feldgarden M."/>
            <person name="Gevers D."/>
            <person name="Izard J."/>
            <person name="Blanton J.M."/>
            <person name="Baranova O.V."/>
            <person name="Dewhirst F.E."/>
            <person name="Young S.K."/>
            <person name="Zeng Q."/>
            <person name="Gargeya S."/>
            <person name="Fitzgerald M."/>
            <person name="Haas B."/>
            <person name="Abouelleil A."/>
            <person name="Alvarado L."/>
            <person name="Arachchi H.M."/>
            <person name="Berlin A."/>
            <person name="Brown A."/>
            <person name="Chapman S.B."/>
            <person name="Chen Z."/>
            <person name="Dunbar C."/>
            <person name="Freedman E."/>
            <person name="Gearin G."/>
            <person name="Gellesch M."/>
            <person name="Goldberg J."/>
            <person name="Griggs A."/>
            <person name="Gujja S."/>
            <person name="Heiman D."/>
            <person name="Howarth C."/>
            <person name="Larson L."/>
            <person name="Lui A."/>
            <person name="MacDonald P.J.P."/>
            <person name="Montmayeur A."/>
            <person name="Murphy C."/>
            <person name="Neiman D."/>
            <person name="Pearson M."/>
            <person name="Priest M."/>
            <person name="Roberts A."/>
            <person name="Saif S."/>
            <person name="Shea T."/>
            <person name="Shenoy N."/>
            <person name="Sisk P."/>
            <person name="Stolte C."/>
            <person name="Sykes S."/>
            <person name="Wortman J."/>
            <person name="Nusbaum C."/>
            <person name="Birren B."/>
        </authorList>
    </citation>
    <scope>NUCLEOTIDE SEQUENCE [LARGE SCALE GENOMIC DNA]</scope>
    <source>
        <strain evidence="10 11">ATCC 51276</strain>
    </source>
</reference>
<keyword evidence="5 7" id="KW-0443">Lipid metabolism</keyword>
<dbReference type="EMBL" id="ACZL01000017">
    <property type="protein sequence ID" value="EHI55788.1"/>
    <property type="molecule type" value="Genomic_DNA"/>
</dbReference>
<evidence type="ECO:0000256" key="3">
    <source>
        <dbReference type="ARBA" id="ARBA00022516"/>
    </source>
</evidence>
<dbReference type="InterPro" id="IPR002123">
    <property type="entry name" value="Plipid/glycerol_acylTrfase"/>
</dbReference>
<keyword evidence="11" id="KW-1185">Reference proteome</keyword>
<keyword evidence="3 7" id="KW-0444">Lipid biosynthesis</keyword>
<dbReference type="GO" id="GO:0003841">
    <property type="term" value="F:1-acylglycerol-3-phosphate O-acyltransferase activity"/>
    <property type="evidence" value="ECO:0007669"/>
    <property type="project" value="UniProtKB-UniRule"/>
</dbReference>
<dbReference type="InterPro" id="IPR004552">
    <property type="entry name" value="AGP_acyltrans"/>
</dbReference>
<dbReference type="AlphaFoldDB" id="G5GHU5"/>
<evidence type="ECO:0000313" key="11">
    <source>
        <dbReference type="Proteomes" id="UP000003011"/>
    </source>
</evidence>
<evidence type="ECO:0000256" key="2">
    <source>
        <dbReference type="ARBA" id="ARBA00008655"/>
    </source>
</evidence>
<dbReference type="NCBIfam" id="TIGR00530">
    <property type="entry name" value="AGP_acyltrn"/>
    <property type="match status" value="1"/>
</dbReference>
<comment type="pathway">
    <text evidence="1">Lipid metabolism.</text>
</comment>
<evidence type="ECO:0000256" key="8">
    <source>
        <dbReference type="SAM" id="Phobius"/>
    </source>
</evidence>
<keyword evidence="4 7" id="KW-0808">Transferase</keyword>
<dbReference type="PANTHER" id="PTHR10434:SF64">
    <property type="entry name" value="1-ACYL-SN-GLYCEROL-3-PHOSPHATE ACYLTRANSFERASE-RELATED"/>
    <property type="match status" value="1"/>
</dbReference>
<dbReference type="Pfam" id="PF01553">
    <property type="entry name" value="Acyltransferase"/>
    <property type="match status" value="1"/>
</dbReference>
<evidence type="ECO:0000313" key="10">
    <source>
        <dbReference type="EMBL" id="EHI55788.1"/>
    </source>
</evidence>
<evidence type="ECO:0000256" key="6">
    <source>
        <dbReference type="ARBA" id="ARBA00023315"/>
    </source>
</evidence>
<keyword evidence="7" id="KW-1208">Phospholipid metabolism</keyword>
<proteinExistence type="inferred from homology"/>
<feature type="transmembrane region" description="Helical" evidence="8">
    <location>
        <begin position="34"/>
        <end position="57"/>
    </location>
</feature>